<keyword evidence="5" id="KW-0862">Zinc</keyword>
<dbReference type="GO" id="GO:0005634">
    <property type="term" value="C:nucleus"/>
    <property type="evidence" value="ECO:0007669"/>
    <property type="project" value="UniProtKB-SubCell"/>
</dbReference>
<dbReference type="FunFam" id="3.30.160.60:FF:001272">
    <property type="entry name" value="Zinc finger protein 683"/>
    <property type="match status" value="1"/>
</dbReference>
<dbReference type="Pfam" id="PF00096">
    <property type="entry name" value="zf-C2H2"/>
    <property type="match status" value="3"/>
</dbReference>
<gene>
    <name evidence="10" type="ORF">HJG63_021239</name>
</gene>
<evidence type="ECO:0000256" key="2">
    <source>
        <dbReference type="ARBA" id="ARBA00022723"/>
    </source>
</evidence>
<evidence type="ECO:0000256" key="4">
    <source>
        <dbReference type="ARBA" id="ARBA00022771"/>
    </source>
</evidence>
<comment type="subcellular location">
    <subcellularLocation>
        <location evidence="1">Nucleus</location>
    </subcellularLocation>
</comment>
<feature type="region of interest" description="Disordered" evidence="8">
    <location>
        <begin position="214"/>
        <end position="237"/>
    </location>
</feature>
<evidence type="ECO:0000256" key="1">
    <source>
        <dbReference type="ARBA" id="ARBA00004123"/>
    </source>
</evidence>
<dbReference type="AlphaFoldDB" id="A0A7J8KK80"/>
<dbReference type="InterPro" id="IPR036236">
    <property type="entry name" value="Znf_C2H2_sf"/>
</dbReference>
<proteinExistence type="predicted"/>
<evidence type="ECO:0000256" key="8">
    <source>
        <dbReference type="SAM" id="MobiDB-lite"/>
    </source>
</evidence>
<evidence type="ECO:0000256" key="3">
    <source>
        <dbReference type="ARBA" id="ARBA00022737"/>
    </source>
</evidence>
<keyword evidence="3" id="KW-0677">Repeat</keyword>
<feature type="domain" description="C2H2-type" evidence="9">
    <location>
        <begin position="335"/>
        <end position="362"/>
    </location>
</feature>
<keyword evidence="11" id="KW-1185">Reference proteome</keyword>
<feature type="region of interest" description="Disordered" evidence="8">
    <location>
        <begin position="1"/>
        <end position="78"/>
    </location>
</feature>
<dbReference type="GO" id="GO:0008270">
    <property type="term" value="F:zinc ion binding"/>
    <property type="evidence" value="ECO:0007669"/>
    <property type="project" value="UniProtKB-KW"/>
</dbReference>
<name>A0A7J8KK80_ROUAE</name>
<dbReference type="GO" id="GO:0000981">
    <property type="term" value="F:DNA-binding transcription factor activity, RNA polymerase II-specific"/>
    <property type="evidence" value="ECO:0007669"/>
    <property type="project" value="TreeGrafter"/>
</dbReference>
<dbReference type="PROSITE" id="PS50157">
    <property type="entry name" value="ZINC_FINGER_C2H2_2"/>
    <property type="match status" value="4"/>
</dbReference>
<evidence type="ECO:0000313" key="11">
    <source>
        <dbReference type="Proteomes" id="UP000593571"/>
    </source>
</evidence>
<dbReference type="FunFam" id="3.30.160.60:FF:000446">
    <property type="entry name" value="Zinc finger protein"/>
    <property type="match status" value="1"/>
</dbReference>
<organism evidence="10 11">
    <name type="scientific">Rousettus aegyptiacus</name>
    <name type="common">Egyptian fruit bat</name>
    <name type="synonym">Pteropus aegyptiacus</name>
    <dbReference type="NCBI Taxonomy" id="9407"/>
    <lineage>
        <taxon>Eukaryota</taxon>
        <taxon>Metazoa</taxon>
        <taxon>Chordata</taxon>
        <taxon>Craniata</taxon>
        <taxon>Vertebrata</taxon>
        <taxon>Euteleostomi</taxon>
        <taxon>Mammalia</taxon>
        <taxon>Eutheria</taxon>
        <taxon>Laurasiatheria</taxon>
        <taxon>Chiroptera</taxon>
        <taxon>Yinpterochiroptera</taxon>
        <taxon>Pteropodoidea</taxon>
        <taxon>Pteropodidae</taxon>
        <taxon>Rousettinae</taxon>
        <taxon>Rousettus</taxon>
    </lineage>
</organism>
<dbReference type="PROSITE" id="PS00028">
    <property type="entry name" value="ZINC_FINGER_C2H2_1"/>
    <property type="match status" value="4"/>
</dbReference>
<dbReference type="GO" id="GO:0000978">
    <property type="term" value="F:RNA polymerase II cis-regulatory region sequence-specific DNA binding"/>
    <property type="evidence" value="ECO:0007669"/>
    <property type="project" value="TreeGrafter"/>
</dbReference>
<reference evidence="10 11" key="1">
    <citation type="journal article" date="2020" name="Nature">
        <title>Six reference-quality genomes reveal evolution of bat adaptations.</title>
        <authorList>
            <person name="Jebb D."/>
            <person name="Huang Z."/>
            <person name="Pippel M."/>
            <person name="Hughes G.M."/>
            <person name="Lavrichenko K."/>
            <person name="Devanna P."/>
            <person name="Winkler S."/>
            <person name="Jermiin L.S."/>
            <person name="Skirmuntt E.C."/>
            <person name="Katzourakis A."/>
            <person name="Burkitt-Gray L."/>
            <person name="Ray D.A."/>
            <person name="Sullivan K.A.M."/>
            <person name="Roscito J.G."/>
            <person name="Kirilenko B.M."/>
            <person name="Davalos L.M."/>
            <person name="Corthals A.P."/>
            <person name="Power M.L."/>
            <person name="Jones G."/>
            <person name="Ransome R.D."/>
            <person name="Dechmann D.K.N."/>
            <person name="Locatelli A.G."/>
            <person name="Puechmaille S.J."/>
            <person name="Fedrigo O."/>
            <person name="Jarvis E.D."/>
            <person name="Hiller M."/>
            <person name="Vernes S.C."/>
            <person name="Myers E.W."/>
            <person name="Teeling E.C."/>
        </authorList>
    </citation>
    <scope>NUCLEOTIDE SEQUENCE [LARGE SCALE GENOMIC DNA]</scope>
    <source>
        <strain evidence="10">MRouAeg1</strain>
        <tissue evidence="10">Muscle</tissue>
    </source>
</reference>
<dbReference type="SMART" id="SM00355">
    <property type="entry name" value="ZnF_C2H2"/>
    <property type="match status" value="4"/>
</dbReference>
<dbReference type="PANTHER" id="PTHR23235">
    <property type="entry name" value="KRUEPPEL-LIKE TRANSCRIPTION FACTOR"/>
    <property type="match status" value="1"/>
</dbReference>
<feature type="compositionally biased region" description="Polar residues" evidence="8">
    <location>
        <begin position="219"/>
        <end position="230"/>
    </location>
</feature>
<feature type="compositionally biased region" description="Polar residues" evidence="8">
    <location>
        <begin position="43"/>
        <end position="56"/>
    </location>
</feature>
<evidence type="ECO:0000256" key="5">
    <source>
        <dbReference type="ARBA" id="ARBA00022833"/>
    </source>
</evidence>
<dbReference type="Gene3D" id="3.30.160.60">
    <property type="entry name" value="Classic Zinc Finger"/>
    <property type="match status" value="4"/>
</dbReference>
<evidence type="ECO:0000256" key="6">
    <source>
        <dbReference type="ARBA" id="ARBA00023242"/>
    </source>
</evidence>
<evidence type="ECO:0000256" key="7">
    <source>
        <dbReference type="PROSITE-ProRule" id="PRU00042"/>
    </source>
</evidence>
<dbReference type="FunFam" id="3.30.160.60:FF:000262">
    <property type="entry name" value="PR domain zinc finger protein 1"/>
    <property type="match status" value="1"/>
</dbReference>
<dbReference type="FunFam" id="3.30.160.60:FF:001498">
    <property type="entry name" value="Zinc finger protein 404"/>
    <property type="match status" value="1"/>
</dbReference>
<feature type="domain" description="C2H2-type" evidence="9">
    <location>
        <begin position="307"/>
        <end position="334"/>
    </location>
</feature>
<comment type="caution">
    <text evidence="10">The sequence shown here is derived from an EMBL/GenBank/DDBJ whole genome shotgun (WGS) entry which is preliminary data.</text>
</comment>
<dbReference type="EMBL" id="JACASE010000001">
    <property type="protein sequence ID" value="KAF6509235.1"/>
    <property type="molecule type" value="Genomic_DNA"/>
</dbReference>
<dbReference type="InterPro" id="IPR013087">
    <property type="entry name" value="Znf_C2H2_type"/>
</dbReference>
<sequence length="412" mass="45485">MEATVEPEGTSAEPGEEPHEAGSGGMKGEPIPELDCCHKTKPWRSTGSSLSPSLDFQSCLPRVPEHQPPGPQASSTDEEKLIAKYPLSRDRMGSQPERAGEGAPCLSLSPRNNFSPPLWQNTKSLSSLAFCSCHLSTPGFEELPFPLHSLYPVYPLLPPPYLFIRGAPPSIQCSPVFMLPQDTSYPTRAVPSMLMSVNEPGHRSAWGEILRPYPGAPQASGQTQPSQAWNPGSGAARTYSIGPEHASRAAPEKRVSLGSRVGTAALPYPLKKENGRILYECKVCSKRFGQLSNLKVHLRVHSGERPFQCALCDKRFTQLAHLQKHHLVHTGERPYACLMCHKRFSSSSNLKTHLRLHSGARPFQCSICQSRFTQRIHLKLHHRLHAPQPCNLAHTHLPLVSLACLARWHHGH</sequence>
<evidence type="ECO:0000313" key="10">
    <source>
        <dbReference type="EMBL" id="KAF6509235.1"/>
    </source>
</evidence>
<evidence type="ECO:0000259" key="9">
    <source>
        <dbReference type="PROSITE" id="PS50157"/>
    </source>
</evidence>
<accession>A0A7J8KK80</accession>
<keyword evidence="2" id="KW-0479">Metal-binding</keyword>
<protein>
    <submittedName>
        <fullName evidence="10">Zinc finger protein 683</fullName>
    </submittedName>
</protein>
<keyword evidence="6" id="KW-0539">Nucleus</keyword>
<dbReference type="SUPFAM" id="SSF57667">
    <property type="entry name" value="beta-beta-alpha zinc fingers"/>
    <property type="match status" value="2"/>
</dbReference>
<dbReference type="Proteomes" id="UP000593571">
    <property type="component" value="Unassembled WGS sequence"/>
</dbReference>
<feature type="domain" description="C2H2-type" evidence="9">
    <location>
        <begin position="279"/>
        <end position="306"/>
    </location>
</feature>
<keyword evidence="4 7" id="KW-0863">Zinc-finger</keyword>
<feature type="domain" description="C2H2-type" evidence="9">
    <location>
        <begin position="363"/>
        <end position="390"/>
    </location>
</feature>